<accession>A0ABS0YZ41</accession>
<comment type="caution">
    <text evidence="1">The sequence shown here is derived from an EMBL/GenBank/DDBJ whole genome shotgun (WGS) entry which is preliminary data.</text>
</comment>
<sequence length="37" mass="4329">MKALGSYNVEWLNLKLAKKSVHCLVYIIVHEHVHLLE</sequence>
<dbReference type="EMBL" id="JAEMHK010000026">
    <property type="protein sequence ID" value="MBJ6802775.1"/>
    <property type="molecule type" value="Genomic_DNA"/>
</dbReference>
<dbReference type="Proteomes" id="UP000641025">
    <property type="component" value="Unassembled WGS sequence"/>
</dbReference>
<protein>
    <submittedName>
        <fullName evidence="1">M48 family metallopeptidase</fullName>
    </submittedName>
</protein>
<proteinExistence type="predicted"/>
<evidence type="ECO:0000313" key="1">
    <source>
        <dbReference type="EMBL" id="MBJ6802775.1"/>
    </source>
</evidence>
<dbReference type="Gene3D" id="3.30.2010.10">
    <property type="entry name" value="Metalloproteases ('zincins'), catalytic domain"/>
    <property type="match status" value="1"/>
</dbReference>
<evidence type="ECO:0000313" key="2">
    <source>
        <dbReference type="Proteomes" id="UP000641025"/>
    </source>
</evidence>
<name>A0ABS0YZ41_9BACT</name>
<gene>
    <name evidence="1" type="ORF">JFN90_21805</name>
</gene>
<organism evidence="1 2">
    <name type="scientific">Geomonas propionica</name>
    <dbReference type="NCBI Taxonomy" id="2798582"/>
    <lineage>
        <taxon>Bacteria</taxon>
        <taxon>Pseudomonadati</taxon>
        <taxon>Thermodesulfobacteriota</taxon>
        <taxon>Desulfuromonadia</taxon>
        <taxon>Geobacterales</taxon>
        <taxon>Geobacteraceae</taxon>
        <taxon>Geomonas</taxon>
    </lineage>
</organism>
<reference evidence="1 2" key="1">
    <citation type="submission" date="2020-12" db="EMBL/GenBank/DDBJ databases">
        <title>Geomonas sp. Red259, isolated from paddy soil.</title>
        <authorList>
            <person name="Xu Z."/>
            <person name="Zhang Z."/>
            <person name="Masuda Y."/>
            <person name="Itoh H."/>
            <person name="Senoo K."/>
        </authorList>
    </citation>
    <scope>NUCLEOTIDE SEQUENCE [LARGE SCALE GENOMIC DNA]</scope>
    <source>
        <strain evidence="1 2">Red259</strain>
    </source>
</reference>
<keyword evidence="2" id="KW-1185">Reference proteome</keyword>